<dbReference type="RefSeq" id="WP_125127852.1">
    <property type="nucleotide sequence ID" value="NZ_RHJS01000002.1"/>
</dbReference>
<keyword evidence="3" id="KW-1185">Reference proteome</keyword>
<feature type="transmembrane region" description="Helical" evidence="1">
    <location>
        <begin position="268"/>
        <end position="286"/>
    </location>
</feature>
<dbReference type="Pfam" id="PF14897">
    <property type="entry name" value="EpsG"/>
    <property type="match status" value="1"/>
</dbReference>
<feature type="transmembrane region" description="Helical" evidence="1">
    <location>
        <begin position="5"/>
        <end position="21"/>
    </location>
</feature>
<name>A0A3R8JNE6_9FIRM</name>
<feature type="transmembrane region" description="Helical" evidence="1">
    <location>
        <begin position="108"/>
        <end position="127"/>
    </location>
</feature>
<feature type="transmembrane region" description="Helical" evidence="1">
    <location>
        <begin position="182"/>
        <end position="208"/>
    </location>
</feature>
<evidence type="ECO:0000256" key="1">
    <source>
        <dbReference type="SAM" id="Phobius"/>
    </source>
</evidence>
<feature type="transmembrane region" description="Helical" evidence="1">
    <location>
        <begin position="84"/>
        <end position="102"/>
    </location>
</feature>
<accession>A0A3R8JNE6</accession>
<feature type="transmembrane region" description="Helical" evidence="1">
    <location>
        <begin position="33"/>
        <end position="51"/>
    </location>
</feature>
<feature type="transmembrane region" description="Helical" evidence="1">
    <location>
        <begin position="349"/>
        <end position="365"/>
    </location>
</feature>
<feature type="transmembrane region" description="Helical" evidence="1">
    <location>
        <begin position="220"/>
        <end position="248"/>
    </location>
</feature>
<dbReference type="Proteomes" id="UP000274920">
    <property type="component" value="Unassembled WGS sequence"/>
</dbReference>
<reference evidence="2" key="1">
    <citation type="submission" date="2018-10" db="EMBL/GenBank/DDBJ databases">
        <title>Schaedlerella arabinophila gen. nov. sp. nov., isolated from the mouse intestinal tract and comparative analysis with the genome of the closely related altered Schaedler flora strain ASF502.</title>
        <authorList>
            <person name="Miyake S."/>
            <person name="Soh M."/>
            <person name="Seedorf H."/>
        </authorList>
    </citation>
    <scope>NUCLEOTIDE SEQUENCE [LARGE SCALE GENOMIC DNA]</scope>
    <source>
        <strain evidence="2">DSM 106076</strain>
    </source>
</reference>
<dbReference type="AlphaFoldDB" id="A0A3R8JNE6"/>
<evidence type="ECO:0000313" key="2">
    <source>
        <dbReference type="EMBL" id="RRK32375.1"/>
    </source>
</evidence>
<feature type="transmembrane region" description="Helical" evidence="1">
    <location>
        <begin position="139"/>
        <end position="162"/>
    </location>
</feature>
<dbReference type="InterPro" id="IPR049458">
    <property type="entry name" value="EpsG-like"/>
</dbReference>
<proteinExistence type="predicted"/>
<protein>
    <recommendedName>
        <fullName evidence="4">EpsG family protein</fullName>
    </recommendedName>
</protein>
<evidence type="ECO:0008006" key="4">
    <source>
        <dbReference type="Google" id="ProtNLM"/>
    </source>
</evidence>
<sequence>MTYNIFFCVFILFSIFTYMMLLNGKISVKHKRLLLLIFVVSSSFFVSFKPMEVKDTARYLEVFGSNHSLQYIINNYDVRYGNRYMGLDIGFVLYMFFIKGLGITFRGFVFVNSIISLTIFIVGINSLCNEIKTKVNVDILRVAMLFMIMYGFHYSAIVLRGGLSIGLGICAVAESMKKKKKLWLIILLLALSMSVQSMGLLNIIPVFICMRDIRISRKNAMIVLTFVFVWFLFNIGSIVTPVIAQLLLRFLSWSPLVGFSTKVNDADYRVGLRDWLMWIISVILIYFSEDKNNRKMNLKMSMTCGMVLLCFGYPFRAFSRVVDYLFVYSVPVIYVNMEEHKRNSVTRYAALLATLGMIAIQVVAIY</sequence>
<evidence type="ECO:0000313" key="3">
    <source>
        <dbReference type="Proteomes" id="UP000274920"/>
    </source>
</evidence>
<organism evidence="2 3">
    <name type="scientific">Schaedlerella arabinosiphila</name>
    <dbReference type="NCBI Taxonomy" id="2044587"/>
    <lineage>
        <taxon>Bacteria</taxon>
        <taxon>Bacillati</taxon>
        <taxon>Bacillota</taxon>
        <taxon>Clostridia</taxon>
        <taxon>Lachnospirales</taxon>
        <taxon>Lachnospiraceae</taxon>
        <taxon>Schaedlerella</taxon>
    </lineage>
</organism>
<keyword evidence="1" id="KW-0812">Transmembrane</keyword>
<keyword evidence="1" id="KW-1133">Transmembrane helix</keyword>
<comment type="caution">
    <text evidence="2">The sequence shown here is derived from an EMBL/GenBank/DDBJ whole genome shotgun (WGS) entry which is preliminary data.</text>
</comment>
<gene>
    <name evidence="2" type="ORF">EBB54_14140</name>
</gene>
<dbReference type="EMBL" id="RHJS01000002">
    <property type="protein sequence ID" value="RRK32375.1"/>
    <property type="molecule type" value="Genomic_DNA"/>
</dbReference>
<keyword evidence="1" id="KW-0472">Membrane</keyword>